<comment type="caution">
    <text evidence="5">The sequence shown here is derived from an EMBL/GenBank/DDBJ whole genome shotgun (WGS) entry which is preliminary data.</text>
</comment>
<feature type="compositionally biased region" description="Gly residues" evidence="4">
    <location>
        <begin position="1846"/>
        <end position="1861"/>
    </location>
</feature>
<feature type="region of interest" description="Disordered" evidence="4">
    <location>
        <begin position="1038"/>
        <end position="1080"/>
    </location>
</feature>
<dbReference type="Pfam" id="PF12796">
    <property type="entry name" value="Ank_2"/>
    <property type="match status" value="1"/>
</dbReference>
<dbReference type="PANTHER" id="PTHR24173">
    <property type="entry name" value="ANKYRIN REPEAT CONTAINING"/>
    <property type="match status" value="1"/>
</dbReference>
<evidence type="ECO:0000313" key="5">
    <source>
        <dbReference type="EMBL" id="GIM00003.1"/>
    </source>
</evidence>
<feature type="compositionally biased region" description="Low complexity" evidence="4">
    <location>
        <begin position="1768"/>
        <end position="1796"/>
    </location>
</feature>
<feature type="compositionally biased region" description="Low complexity" evidence="4">
    <location>
        <begin position="684"/>
        <end position="706"/>
    </location>
</feature>
<feature type="compositionally biased region" description="Gly residues" evidence="4">
    <location>
        <begin position="311"/>
        <end position="326"/>
    </location>
</feature>
<feature type="compositionally biased region" description="Low complexity" evidence="4">
    <location>
        <begin position="362"/>
        <end position="371"/>
    </location>
</feature>
<feature type="compositionally biased region" description="Basic and acidic residues" evidence="4">
    <location>
        <begin position="295"/>
        <end position="305"/>
    </location>
</feature>
<feature type="repeat" description="ANK" evidence="3">
    <location>
        <begin position="108"/>
        <end position="140"/>
    </location>
</feature>
<feature type="compositionally biased region" description="Gly residues" evidence="4">
    <location>
        <begin position="372"/>
        <end position="381"/>
    </location>
</feature>
<evidence type="ECO:0000256" key="2">
    <source>
        <dbReference type="ARBA" id="ARBA00023043"/>
    </source>
</evidence>
<feature type="region of interest" description="Disordered" evidence="4">
    <location>
        <begin position="406"/>
        <end position="454"/>
    </location>
</feature>
<accession>A0A8J4G211</accession>
<feature type="region of interest" description="Disordered" evidence="4">
    <location>
        <begin position="1822"/>
        <end position="1877"/>
    </location>
</feature>
<dbReference type="SUPFAM" id="SSF48403">
    <property type="entry name" value="Ankyrin repeat"/>
    <property type="match status" value="1"/>
</dbReference>
<feature type="repeat" description="ANK" evidence="3">
    <location>
        <begin position="180"/>
        <end position="212"/>
    </location>
</feature>
<feature type="compositionally biased region" description="Polar residues" evidence="4">
    <location>
        <begin position="575"/>
        <end position="598"/>
    </location>
</feature>
<dbReference type="Gene3D" id="1.25.40.20">
    <property type="entry name" value="Ankyrin repeat-containing domain"/>
    <property type="match status" value="2"/>
</dbReference>
<evidence type="ECO:0000313" key="6">
    <source>
        <dbReference type="Proteomes" id="UP000722791"/>
    </source>
</evidence>
<dbReference type="InterPro" id="IPR036770">
    <property type="entry name" value="Ankyrin_rpt-contain_sf"/>
</dbReference>
<feature type="compositionally biased region" description="Low complexity" evidence="4">
    <location>
        <begin position="1827"/>
        <end position="1845"/>
    </location>
</feature>
<dbReference type="SMART" id="SM00248">
    <property type="entry name" value="ANK"/>
    <property type="match status" value="5"/>
</dbReference>
<feature type="compositionally biased region" description="Basic residues" evidence="4">
    <location>
        <begin position="1866"/>
        <end position="1877"/>
    </location>
</feature>
<feature type="compositionally biased region" description="Polar residues" evidence="4">
    <location>
        <begin position="874"/>
        <end position="887"/>
    </location>
</feature>
<feature type="region of interest" description="Disordered" evidence="4">
    <location>
        <begin position="874"/>
        <end position="899"/>
    </location>
</feature>
<organism evidence="5 6">
    <name type="scientific">Volvox reticuliferus</name>
    <dbReference type="NCBI Taxonomy" id="1737510"/>
    <lineage>
        <taxon>Eukaryota</taxon>
        <taxon>Viridiplantae</taxon>
        <taxon>Chlorophyta</taxon>
        <taxon>core chlorophytes</taxon>
        <taxon>Chlorophyceae</taxon>
        <taxon>CS clade</taxon>
        <taxon>Chlamydomonadales</taxon>
        <taxon>Volvocaceae</taxon>
        <taxon>Volvox</taxon>
    </lineage>
</organism>
<proteinExistence type="predicted"/>
<keyword evidence="2 3" id="KW-0040">ANK repeat</keyword>
<reference evidence="5" key="1">
    <citation type="journal article" date="2021" name="Proc. Natl. Acad. Sci. U.S.A.">
        <title>Three genomes in the algal genus Volvox reveal the fate of a haploid sex-determining region after a transition to homothallism.</title>
        <authorList>
            <person name="Yamamoto K."/>
            <person name="Hamaji T."/>
            <person name="Kawai-Toyooka H."/>
            <person name="Matsuzaki R."/>
            <person name="Takahashi F."/>
            <person name="Nishimura Y."/>
            <person name="Kawachi M."/>
            <person name="Noguchi H."/>
            <person name="Minakuchi Y."/>
            <person name="Umen J.G."/>
            <person name="Toyoda A."/>
            <person name="Nozaki H."/>
        </authorList>
    </citation>
    <scope>NUCLEOTIDE SEQUENCE</scope>
    <source>
        <strain evidence="5">NIES-3785</strain>
    </source>
</reference>
<dbReference type="PANTHER" id="PTHR24173:SF74">
    <property type="entry name" value="ANKYRIN REPEAT DOMAIN-CONTAINING PROTEIN 16"/>
    <property type="match status" value="1"/>
</dbReference>
<feature type="compositionally biased region" description="Low complexity" evidence="4">
    <location>
        <begin position="491"/>
        <end position="513"/>
    </location>
</feature>
<name>A0A8J4G211_9CHLO</name>
<sequence length="1877" mass="183575">MLKRTQRYPALGCPCRTCNSLLEIRAPETEASRLVREQIGCVALVRAVQAGGPHCIEVMELLLKHGALLDGQDYDGRTALHQAIRYNRLAEAAWLTSKGAHLDIPDFEGLLPLHQAGCSGFFDITRLLVNAGAPLNLHTIKYVSQEQLDAQAKKQAEGPLGSKKAKRKQQLDVSGLTTIGGNSPLALAIRHGHGAIVEYLLSQNAVFDLKNAADSSAFHAALDKGSAAIAGLLLQHINKKAVMSGVSGASGSGGTSSRSPTAVKGGGSSAREREKEGRLSKREAKREAVAASRASGDKEKGEGRDTVVSGSEGGAGEGAGASGAGAGASAAPVEPPVAFDAGAGLREMVLRERERLRQQLGLSTTSSSGNAANGGGSGSAGTSGVTAEPKSVLSIFARNSGSSSAGAALRSAAAATAAPPLPPDTPGAAPLSSVSVSATTRSSSNGSGEAGGICSGVNTGGAVVSCNSNALEEKRSGGSSVGNGSTATCDSSMSEPPSSGSAGESSISSTASTKVPYGEEAPIAQQTCSEQQQERQQRRQQQKHEAEEEEEEVDRTAATAGSGRVRTCGDKPATAATSTCSEVVSTDDSPGDTGQQLEQAMAGTALGGEAGSGETSATPVSAALLPSAVMPPPPPPSQQQQELSGSRKPVPQKEVEPFPQPQPSQPPQQMAGASSAKTLEILEAPAAASAQAAHGPTVSIVSTSVSPPDPGSGKDASKSVASGQLQVRPPTVVSAQPMAPSKQGSAARPVLTACGTENLNKTKNGMDPGTAVTAAPSAAASVLPMVSPIKVKFRAKPVEAPPASPGLAATAVAAPQSTNMIATKAMATAAQPPPPPPPPPSAMVSIPSEPAIITCTKIRRGGRVITVPAAMTSNRNRGADQQQPTASKHNHMGGAESSGPAYLTIPASLLSARPQAGSSVAAAMMGPSSSLNPGGVASATGGATLSSSGAVPAATVGSLAGRNTSAPAAVAVVTGVSSGLRPAALSYSPGGISGQLYFQAQTPQQQQQQQQPPASPALSIAPASMPAAAAMLAGSLMPPPCSSSTAPAEATLPAGASLPPPSTGPLPCFPQPPHAHMQGPAASLSILPQPHLQPLAMPAVPPPPPGFAPRPMSDKPPLAAATALPPPPPTQALTPLVHTSAAIPAGTGGLSPPMSSAADVAMPEMENLVLSVVDQGLEESVGVGALGGRLMLGGGEVGSDNASGLVAGGGGIQAAGGGVAAVADGRWPHPHDHTTAAMLPTGGLPTDRRGAITGTSGSVLVDTQPVGLHRNIRHAPAVPMGPQPAGTIHAATAAAGSGGGSVTAGGGAVTSGPFLGTSIAAAMSRAHSDELGTLGGLLERSSSLAAPAVAGGGDAALAATGAVLDRTNDQAGGTSATASGGIASRTASQHTLSRYDSGGILGQPSHGTSVALFSADVWAADGGAMAGAAAAGGMDGGGGSERRSAHGDSWVAMAEAQQLQLSQAMEALANGPVGAPAATVVATASGSFVPPGSSGLLAFAGASLMPLPAVPVTASAVSATAAVTDASGSRTDAAATPATEMAPLPELPAFLFDEVDEHKYQRLFQNHEAGDGRESAGDASCITSAAGSGGSGAAAGMGPWVNGSTLMAGPVGRPGSGGVVAGVDGHPPPPPPGGTRPMMFGAAGPGAVTSIGPGVNASIGMGQMGVPPQVPYGHGPGVLYTPAMGSHAAAAFGGGHPGYPNAGPGPYCDWYGTAAAATYGGFRQPMMVSPSGGMFGTAAQAAAMPGGRVGGLMPQASHAPQAPTAQGSFTSSSQPHTHSHPLTIQQSQQGAAPAAAQASAWFTGGGGKAAALSGMTARIGGGGGSSGNAASSGAAGPAEAASAGPISGGGTGGGGGNGNSSGSGVRHSHSRSGKGRR</sequence>
<feature type="region of interest" description="Disordered" evidence="4">
    <location>
        <begin position="1000"/>
        <end position="1019"/>
    </location>
</feature>
<keyword evidence="1" id="KW-0677">Repeat</keyword>
<feature type="compositionally biased region" description="Low complexity" evidence="4">
    <location>
        <begin position="406"/>
        <end position="418"/>
    </location>
</feature>
<dbReference type="InterPro" id="IPR002110">
    <property type="entry name" value="Ankyrin_rpt"/>
</dbReference>
<gene>
    <name evidence="5" type="ORF">Vretimale_5066</name>
</gene>
<dbReference type="PROSITE" id="PS50088">
    <property type="entry name" value="ANK_REPEAT"/>
    <property type="match status" value="3"/>
</dbReference>
<dbReference type="Pfam" id="PF00023">
    <property type="entry name" value="Ank"/>
    <property type="match status" value="1"/>
</dbReference>
<feature type="compositionally biased region" description="Low complexity" evidence="4">
    <location>
        <begin position="426"/>
        <end position="447"/>
    </location>
</feature>
<evidence type="ECO:0000256" key="4">
    <source>
        <dbReference type="SAM" id="MobiDB-lite"/>
    </source>
</evidence>
<feature type="region of interest" description="Disordered" evidence="4">
    <location>
        <begin position="245"/>
        <end position="331"/>
    </location>
</feature>
<feature type="region of interest" description="Disordered" evidence="4">
    <location>
        <begin position="472"/>
        <end position="748"/>
    </location>
</feature>
<dbReference type="PROSITE" id="PS50297">
    <property type="entry name" value="ANK_REP_REGION"/>
    <property type="match status" value="3"/>
</dbReference>
<feature type="region of interest" description="Disordered" evidence="4">
    <location>
        <begin position="1606"/>
        <end position="1634"/>
    </location>
</feature>
<feature type="compositionally biased region" description="Basic and acidic residues" evidence="4">
    <location>
        <begin position="270"/>
        <end position="288"/>
    </location>
</feature>
<feature type="repeat" description="ANK" evidence="3">
    <location>
        <begin position="75"/>
        <end position="107"/>
    </location>
</feature>
<evidence type="ECO:0000256" key="1">
    <source>
        <dbReference type="ARBA" id="ARBA00022737"/>
    </source>
</evidence>
<dbReference type="EMBL" id="BNCQ01000007">
    <property type="protein sequence ID" value="GIM00003.1"/>
    <property type="molecule type" value="Genomic_DNA"/>
</dbReference>
<evidence type="ECO:0000256" key="3">
    <source>
        <dbReference type="PROSITE-ProRule" id="PRU00023"/>
    </source>
</evidence>
<dbReference type="Proteomes" id="UP000722791">
    <property type="component" value="Unassembled WGS sequence"/>
</dbReference>
<feature type="compositionally biased region" description="Basic and acidic residues" evidence="4">
    <location>
        <begin position="532"/>
        <end position="546"/>
    </location>
</feature>
<feature type="region of interest" description="Disordered" evidence="4">
    <location>
        <begin position="1746"/>
        <end position="1796"/>
    </location>
</feature>
<feature type="region of interest" description="Disordered" evidence="4">
    <location>
        <begin position="362"/>
        <end position="387"/>
    </location>
</feature>
<protein>
    <submittedName>
        <fullName evidence="5">Uncharacterized protein</fullName>
    </submittedName>
</protein>
<feature type="compositionally biased region" description="Pro residues" evidence="4">
    <location>
        <begin position="1058"/>
        <end position="1073"/>
    </location>
</feature>